<feature type="transmembrane region" description="Helical" evidence="7">
    <location>
        <begin position="262"/>
        <end position="287"/>
    </location>
</feature>
<evidence type="ECO:0000256" key="7">
    <source>
        <dbReference type="SAM" id="Phobius"/>
    </source>
</evidence>
<dbReference type="InterPro" id="IPR006043">
    <property type="entry name" value="NCS2"/>
</dbReference>
<evidence type="ECO:0000313" key="8">
    <source>
        <dbReference type="EMBL" id="KAK7462486.1"/>
    </source>
</evidence>
<evidence type="ECO:0000256" key="3">
    <source>
        <dbReference type="ARBA" id="ARBA00022692"/>
    </source>
</evidence>
<keyword evidence="3 7" id="KW-0812">Transmembrane</keyword>
<sequence>MDIESKGAESAPLRVEEEQQQQPTGAVREQGVDRMLYGVDERPPWPTAILLALQQFLTMFASTVSLPMLMSGPLCMSGDTVGVSQLISTVLFVAGVGTLLQVNFGVRLPIIQSISASFANPFIAFLSLPKWKCPGCATTLGGNYNGTAVVECGSEPHKALWEGRLRELQGAIMVSSVVQMFLGFSGLVGFLLNYIGPLTITTTIALIGLSLFDLVAIKSQSHWWISLATLVLIVLFSQHLRKVTVPFCTYKRTSERPACSRSSLRCFALFPILIAISLSWLLCFVLTELDVLPSQPGHWGYGARTDTKLHVLSRAPWFSFPYPGQWGTPTVSVSGILSGLAAITPSIVESVGDYYACARVSGAPPPPKYAVSRGIGIEGVTCMVAGAWGSSGGLTSYSQNTGAIGITKFSAVFVAIPDPIVGGLFFAMFGMVTGVGLSNLQYVDLSSSRNLLVLGVSLFTGLTIPKWLSHPANAHAISTGSSEVDQVLTVLFSTSTFVGGVVAFILDNTIPGTREERGLVRWRAGSKGISGDLDLKLYDLPFIQGWFNKRHLTNYLPFCPGFRRGEKRNAPVSEHTMASYGKHVPSCKSSHDQFSEL</sequence>
<feature type="transmembrane region" description="Helical" evidence="7">
    <location>
        <begin position="81"/>
        <end position="100"/>
    </location>
</feature>
<dbReference type="EMBL" id="JACVVK020000622">
    <property type="protein sequence ID" value="KAK7462486.1"/>
    <property type="molecule type" value="Genomic_DNA"/>
</dbReference>
<reference evidence="8 9" key="1">
    <citation type="journal article" date="2023" name="Sci. Data">
        <title>Genome assembly of the Korean intertidal mud-creeper Batillaria attramentaria.</title>
        <authorList>
            <person name="Patra A.K."/>
            <person name="Ho P.T."/>
            <person name="Jun S."/>
            <person name="Lee S.J."/>
            <person name="Kim Y."/>
            <person name="Won Y.J."/>
        </authorList>
    </citation>
    <scope>NUCLEOTIDE SEQUENCE [LARGE SCALE GENOMIC DNA]</scope>
    <source>
        <strain evidence="8">Wonlab-2016</strain>
    </source>
</reference>
<feature type="region of interest" description="Disordered" evidence="6">
    <location>
        <begin position="1"/>
        <end position="27"/>
    </location>
</feature>
<organism evidence="8 9">
    <name type="scientific">Batillaria attramentaria</name>
    <dbReference type="NCBI Taxonomy" id="370345"/>
    <lineage>
        <taxon>Eukaryota</taxon>
        <taxon>Metazoa</taxon>
        <taxon>Spiralia</taxon>
        <taxon>Lophotrochozoa</taxon>
        <taxon>Mollusca</taxon>
        <taxon>Gastropoda</taxon>
        <taxon>Caenogastropoda</taxon>
        <taxon>Sorbeoconcha</taxon>
        <taxon>Cerithioidea</taxon>
        <taxon>Batillariidae</taxon>
        <taxon>Batillaria</taxon>
    </lineage>
</organism>
<dbReference type="PANTHER" id="PTHR11119">
    <property type="entry name" value="XANTHINE-URACIL / VITAMIN C PERMEASE FAMILY MEMBER"/>
    <property type="match status" value="1"/>
</dbReference>
<accession>A0ABD0J5L9</accession>
<evidence type="ECO:0000256" key="2">
    <source>
        <dbReference type="ARBA" id="ARBA00008821"/>
    </source>
</evidence>
<feature type="region of interest" description="Disordered" evidence="6">
    <location>
        <begin position="575"/>
        <end position="597"/>
    </location>
</feature>
<dbReference type="AlphaFoldDB" id="A0ABD0J5L9"/>
<protein>
    <submittedName>
        <fullName evidence="8">Uncharacterized protein</fullName>
    </submittedName>
</protein>
<comment type="subcellular location">
    <subcellularLocation>
        <location evidence="1">Membrane</location>
        <topology evidence="1">Multi-pass membrane protein</topology>
    </subcellularLocation>
</comment>
<evidence type="ECO:0000256" key="1">
    <source>
        <dbReference type="ARBA" id="ARBA00004141"/>
    </source>
</evidence>
<name>A0ABD0J5L9_9CAEN</name>
<feature type="transmembrane region" description="Helical" evidence="7">
    <location>
        <begin position="223"/>
        <end position="241"/>
    </location>
</feature>
<dbReference type="Pfam" id="PF00860">
    <property type="entry name" value="Xan_ur_permease"/>
    <property type="match status" value="1"/>
</dbReference>
<proteinExistence type="inferred from homology"/>
<keyword evidence="9" id="KW-1185">Reference proteome</keyword>
<feature type="transmembrane region" description="Helical" evidence="7">
    <location>
        <begin position="488"/>
        <end position="506"/>
    </location>
</feature>
<dbReference type="Proteomes" id="UP001519460">
    <property type="component" value="Unassembled WGS sequence"/>
</dbReference>
<evidence type="ECO:0000256" key="5">
    <source>
        <dbReference type="ARBA" id="ARBA00023136"/>
    </source>
</evidence>
<evidence type="ECO:0000256" key="4">
    <source>
        <dbReference type="ARBA" id="ARBA00022989"/>
    </source>
</evidence>
<evidence type="ECO:0000256" key="6">
    <source>
        <dbReference type="SAM" id="MobiDB-lite"/>
    </source>
</evidence>
<comment type="similarity">
    <text evidence="2">Belongs to the nucleobase:cation symporter-2 (NCS2) (TC 2.A.40) family.</text>
</comment>
<feature type="transmembrane region" description="Helical" evidence="7">
    <location>
        <begin position="45"/>
        <end position="69"/>
    </location>
</feature>
<evidence type="ECO:0000313" key="9">
    <source>
        <dbReference type="Proteomes" id="UP001519460"/>
    </source>
</evidence>
<feature type="transmembrane region" description="Helical" evidence="7">
    <location>
        <begin position="451"/>
        <end position="468"/>
    </location>
</feature>
<comment type="caution">
    <text evidence="8">The sequence shown here is derived from an EMBL/GenBank/DDBJ whole genome shotgun (WGS) entry which is preliminary data.</text>
</comment>
<dbReference type="GO" id="GO:0016020">
    <property type="term" value="C:membrane"/>
    <property type="evidence" value="ECO:0007669"/>
    <property type="project" value="UniProtKB-SubCell"/>
</dbReference>
<keyword evidence="4 7" id="KW-1133">Transmembrane helix</keyword>
<keyword evidence="5 7" id="KW-0472">Membrane</keyword>
<gene>
    <name evidence="8" type="ORF">BaRGS_00038455</name>
</gene>
<feature type="transmembrane region" description="Helical" evidence="7">
    <location>
        <begin position="420"/>
        <end position="439"/>
    </location>
</feature>